<dbReference type="EMBL" id="BLXT01005511">
    <property type="protein sequence ID" value="GFO23525.1"/>
    <property type="molecule type" value="Genomic_DNA"/>
</dbReference>
<accession>A0AAV4BW06</accession>
<comment type="caution">
    <text evidence="3">The sequence shown here is derived from an EMBL/GenBank/DDBJ whole genome shotgun (WGS) entry which is preliminary data.</text>
</comment>
<evidence type="ECO:0000313" key="3">
    <source>
        <dbReference type="EMBL" id="GFO23525.1"/>
    </source>
</evidence>
<reference evidence="3 4" key="1">
    <citation type="journal article" date="2021" name="Elife">
        <title>Chloroplast acquisition without the gene transfer in kleptoplastic sea slugs, Plakobranchus ocellatus.</title>
        <authorList>
            <person name="Maeda T."/>
            <person name="Takahashi S."/>
            <person name="Yoshida T."/>
            <person name="Shimamura S."/>
            <person name="Takaki Y."/>
            <person name="Nagai Y."/>
            <person name="Toyoda A."/>
            <person name="Suzuki Y."/>
            <person name="Arimoto A."/>
            <person name="Ishii H."/>
            <person name="Satoh N."/>
            <person name="Nishiyama T."/>
            <person name="Hasebe M."/>
            <person name="Maruyama T."/>
            <person name="Minagawa J."/>
            <person name="Obokata J."/>
            <person name="Shigenobu S."/>
        </authorList>
    </citation>
    <scope>NUCLEOTIDE SEQUENCE [LARGE SCALE GENOMIC DNA]</scope>
</reference>
<evidence type="ECO:0000256" key="1">
    <source>
        <dbReference type="SAM" id="MobiDB-lite"/>
    </source>
</evidence>
<feature type="region of interest" description="Disordered" evidence="1">
    <location>
        <begin position="1"/>
        <end position="30"/>
    </location>
</feature>
<keyword evidence="4" id="KW-1185">Reference proteome</keyword>
<evidence type="ECO:0000313" key="4">
    <source>
        <dbReference type="Proteomes" id="UP000735302"/>
    </source>
</evidence>
<feature type="transmembrane region" description="Helical" evidence="2">
    <location>
        <begin position="82"/>
        <end position="102"/>
    </location>
</feature>
<keyword evidence="2" id="KW-0812">Transmembrane</keyword>
<protein>
    <submittedName>
        <fullName evidence="3">Uncharacterized protein</fullName>
    </submittedName>
</protein>
<organism evidence="3 4">
    <name type="scientific">Plakobranchus ocellatus</name>
    <dbReference type="NCBI Taxonomy" id="259542"/>
    <lineage>
        <taxon>Eukaryota</taxon>
        <taxon>Metazoa</taxon>
        <taxon>Spiralia</taxon>
        <taxon>Lophotrochozoa</taxon>
        <taxon>Mollusca</taxon>
        <taxon>Gastropoda</taxon>
        <taxon>Heterobranchia</taxon>
        <taxon>Euthyneura</taxon>
        <taxon>Panpulmonata</taxon>
        <taxon>Sacoglossa</taxon>
        <taxon>Placobranchoidea</taxon>
        <taxon>Plakobranchidae</taxon>
        <taxon>Plakobranchus</taxon>
    </lineage>
</organism>
<evidence type="ECO:0000256" key="2">
    <source>
        <dbReference type="SAM" id="Phobius"/>
    </source>
</evidence>
<dbReference type="Proteomes" id="UP000735302">
    <property type="component" value="Unassembled WGS sequence"/>
</dbReference>
<name>A0AAV4BW06_9GAST</name>
<sequence length="206" mass="20500">MFLAVAGRSGDESSNSSSSASNISSGSSNSNGSGSTAAVALASAAAIALATSAAIVVTATAAAAAAVALATAAAAATVAEDVVLAAPAIAAVALVTSTAVLHHARARVTGLKPTTKKSLQILGVGLRLLCAIHQPVKPDDLHNKTDLVIRAAMVSRIATPVLQVCHDKSRRSYCGSTLRGAGQQAWKPSDNLQQMEGNGKGRHGEG</sequence>
<keyword evidence="2" id="KW-0472">Membrane</keyword>
<gene>
    <name evidence="3" type="ORF">PoB_005003000</name>
</gene>
<keyword evidence="2" id="KW-1133">Transmembrane helix</keyword>
<dbReference type="AlphaFoldDB" id="A0AAV4BW06"/>
<feature type="compositionally biased region" description="Low complexity" evidence="1">
    <location>
        <begin position="12"/>
        <end position="30"/>
    </location>
</feature>
<feature type="transmembrane region" description="Helical" evidence="2">
    <location>
        <begin position="37"/>
        <end position="70"/>
    </location>
</feature>
<proteinExistence type="predicted"/>
<feature type="region of interest" description="Disordered" evidence="1">
    <location>
        <begin position="184"/>
        <end position="206"/>
    </location>
</feature>